<evidence type="ECO:0000313" key="1">
    <source>
        <dbReference type="EMBL" id="REA63573.1"/>
    </source>
</evidence>
<protein>
    <submittedName>
        <fullName evidence="1">Uncharacterized protein</fullName>
    </submittedName>
</protein>
<name>A0A3D8YG01_9BACT</name>
<organism evidence="1 2">
    <name type="scientific">Dyadobacter luteus</name>
    <dbReference type="NCBI Taxonomy" id="2259619"/>
    <lineage>
        <taxon>Bacteria</taxon>
        <taxon>Pseudomonadati</taxon>
        <taxon>Bacteroidota</taxon>
        <taxon>Cytophagia</taxon>
        <taxon>Cytophagales</taxon>
        <taxon>Spirosomataceae</taxon>
        <taxon>Dyadobacter</taxon>
    </lineage>
</organism>
<dbReference type="Proteomes" id="UP000256373">
    <property type="component" value="Unassembled WGS sequence"/>
</dbReference>
<sequence length="357" mass="41455">MKELDFKSSSFQTFDKFEYTVTSIGFIRKKVVVNHHVALKVSVASNIYHADNEIDLLLEDGTKIGSLCTKPSNNLLDRSKLTENKYIAYLSDVDIDVFLVKELVMKSSYAVIHEDYLDLYYNKYFKTASIWGNYSHDTRHSLSSKQLNIPSITLIPDLKHSSNFHRSNSLKALLQPYCFERFLKKYHQIELLYDLEVVDRIKALKNDLIGIAGIMSDLGSNELNRLKLVLKGRITDYSAIATIAYKSTEYYAISETLFHVFSKTGDPMKSNEAEFESFMKLPSFSETDIRTLRKKITTTTYEHFIIDLISYWIYRIRSSIAHQRIGEYILTENEEDFILNFAEPLIDEVLIQIYKKQ</sequence>
<dbReference type="EMBL" id="QNUL01000002">
    <property type="protein sequence ID" value="REA63573.1"/>
    <property type="molecule type" value="Genomic_DNA"/>
</dbReference>
<reference evidence="1 2" key="1">
    <citation type="submission" date="2018-07" db="EMBL/GenBank/DDBJ databases">
        <title>Dyadobacter roseus sp. nov., isolated from rose rhizosphere soil.</title>
        <authorList>
            <person name="Chen L."/>
        </authorList>
    </citation>
    <scope>NUCLEOTIDE SEQUENCE [LARGE SCALE GENOMIC DNA]</scope>
    <source>
        <strain evidence="1 2">RS19</strain>
    </source>
</reference>
<proteinExistence type="predicted"/>
<evidence type="ECO:0000313" key="2">
    <source>
        <dbReference type="Proteomes" id="UP000256373"/>
    </source>
</evidence>
<dbReference type="OrthoDB" id="7069304at2"/>
<gene>
    <name evidence="1" type="ORF">DSL64_03780</name>
</gene>
<dbReference type="RefSeq" id="WP_115829322.1">
    <property type="nucleotide sequence ID" value="NZ_QNUL01000002.1"/>
</dbReference>
<comment type="caution">
    <text evidence="1">The sequence shown here is derived from an EMBL/GenBank/DDBJ whole genome shotgun (WGS) entry which is preliminary data.</text>
</comment>
<keyword evidence="2" id="KW-1185">Reference proteome</keyword>
<accession>A0A3D8YG01</accession>
<dbReference type="AlphaFoldDB" id="A0A3D8YG01"/>